<evidence type="ECO:0000256" key="1">
    <source>
        <dbReference type="ARBA" id="ARBA00022527"/>
    </source>
</evidence>
<dbReference type="FunFam" id="1.10.510.10:FF:000026">
    <property type="entry name" value="Calcium/calmodulin-dependent protein kinase type 1"/>
    <property type="match status" value="1"/>
</dbReference>
<proteinExistence type="inferred from homology"/>
<dbReference type="GO" id="GO:0004674">
    <property type="term" value="F:protein serine/threonine kinase activity"/>
    <property type="evidence" value="ECO:0007669"/>
    <property type="project" value="UniProtKB-KW"/>
</dbReference>
<accession>A0A8H7PHN5</accession>
<evidence type="ECO:0000256" key="5">
    <source>
        <dbReference type="ARBA" id="ARBA00022840"/>
    </source>
</evidence>
<protein>
    <recommendedName>
        <fullName evidence="9">Protein kinase domain-containing protein</fullName>
    </recommendedName>
</protein>
<keyword evidence="2" id="KW-0808">Transferase</keyword>
<feature type="region of interest" description="Disordered" evidence="8">
    <location>
        <begin position="357"/>
        <end position="379"/>
    </location>
</feature>
<dbReference type="PROSITE" id="PS00107">
    <property type="entry name" value="PROTEIN_KINASE_ATP"/>
    <property type="match status" value="1"/>
</dbReference>
<comment type="caution">
    <text evidence="10">The sequence shown here is derived from an EMBL/GenBank/DDBJ whole genome shotgun (WGS) entry which is preliminary data.</text>
</comment>
<evidence type="ECO:0000256" key="4">
    <source>
        <dbReference type="ARBA" id="ARBA00022777"/>
    </source>
</evidence>
<dbReference type="SUPFAM" id="SSF56112">
    <property type="entry name" value="Protein kinase-like (PK-like)"/>
    <property type="match status" value="1"/>
</dbReference>
<sequence>MNKSPLMKKVLNLFKKTHETNDESPPYPADLERTYRISKRVLGVGSFAVVKECFHKQTGQPFALKIILKKAIAGKEHMLSSELDHQSHILFLDILKQVRHPNVVSMHGLYESKDAVYIVTDLAGGGELFTQLLAKGNYTEKDASAMVKQILEGVEYLHNLDIVHRDLKPENLLFQTPDEHANLMITDFGLSKILKNHDDILTTACGTPGYVAPEVLLQTGHGKPVDLWSLGVITFTLLSGYTPFWGEANGLLCHAVDQAALFESIMSGKYEYDEEYWSDISDAAKDLIDKMLTFNPSKRITASQALKHPWITNEQNAVARDEPNLIGNVRKGFNSKHSLQTIVTAISVLNHWKNLEDDSDVEEKEPQSKRDSHLHVANP</sequence>
<dbReference type="PROSITE" id="PS00108">
    <property type="entry name" value="PROTEIN_KINASE_ST"/>
    <property type="match status" value="1"/>
</dbReference>
<evidence type="ECO:0000256" key="3">
    <source>
        <dbReference type="ARBA" id="ARBA00022741"/>
    </source>
</evidence>
<dbReference type="Pfam" id="PF00069">
    <property type="entry name" value="Pkinase"/>
    <property type="match status" value="1"/>
</dbReference>
<dbReference type="AlphaFoldDB" id="A0A8H7PHN5"/>
<keyword evidence="11" id="KW-1185">Reference proteome</keyword>
<dbReference type="InterPro" id="IPR011009">
    <property type="entry name" value="Kinase-like_dom_sf"/>
</dbReference>
<reference evidence="10" key="1">
    <citation type="submission" date="2020-12" db="EMBL/GenBank/DDBJ databases">
        <title>Metabolic potential, ecology and presence of endohyphal bacteria is reflected in genomic diversity of Mucoromycotina.</title>
        <authorList>
            <person name="Muszewska A."/>
            <person name="Okrasinska A."/>
            <person name="Steczkiewicz K."/>
            <person name="Drgas O."/>
            <person name="Orlowska M."/>
            <person name="Perlinska-Lenart U."/>
            <person name="Aleksandrzak-Piekarczyk T."/>
            <person name="Szatraj K."/>
            <person name="Zielenkiewicz U."/>
            <person name="Pilsyk S."/>
            <person name="Malc E."/>
            <person name="Mieczkowski P."/>
            <person name="Kruszewska J.S."/>
            <person name="Biernat P."/>
            <person name="Pawlowska J."/>
        </authorList>
    </citation>
    <scope>NUCLEOTIDE SEQUENCE</scope>
    <source>
        <strain evidence="10">WA0000051536</strain>
    </source>
</reference>
<dbReference type="Gene3D" id="1.10.510.10">
    <property type="entry name" value="Transferase(Phosphotransferase) domain 1"/>
    <property type="match status" value="1"/>
</dbReference>
<name>A0A8H7PHN5_9FUNG</name>
<keyword evidence="4" id="KW-0418">Kinase</keyword>
<dbReference type="CDD" id="cd05117">
    <property type="entry name" value="STKc_CAMK"/>
    <property type="match status" value="1"/>
</dbReference>
<evidence type="ECO:0000259" key="9">
    <source>
        <dbReference type="PROSITE" id="PS50011"/>
    </source>
</evidence>
<keyword evidence="3 6" id="KW-0547">Nucleotide-binding</keyword>
<feature type="binding site" evidence="6">
    <location>
        <position position="75"/>
    </location>
    <ligand>
        <name>ATP</name>
        <dbReference type="ChEBI" id="CHEBI:30616"/>
    </ligand>
</feature>
<dbReference type="Proteomes" id="UP000612746">
    <property type="component" value="Unassembled WGS sequence"/>
</dbReference>
<dbReference type="GO" id="GO:0005524">
    <property type="term" value="F:ATP binding"/>
    <property type="evidence" value="ECO:0007669"/>
    <property type="project" value="UniProtKB-UniRule"/>
</dbReference>
<gene>
    <name evidence="10" type="ORF">INT44_008783</name>
</gene>
<comment type="similarity">
    <text evidence="7">Belongs to the protein kinase superfamily.</text>
</comment>
<evidence type="ECO:0000256" key="6">
    <source>
        <dbReference type="PROSITE-ProRule" id="PRU10141"/>
    </source>
</evidence>
<dbReference type="SMART" id="SM00220">
    <property type="entry name" value="S_TKc"/>
    <property type="match status" value="1"/>
</dbReference>
<dbReference type="PROSITE" id="PS50011">
    <property type="entry name" value="PROTEIN_KINASE_DOM"/>
    <property type="match status" value="1"/>
</dbReference>
<evidence type="ECO:0000256" key="7">
    <source>
        <dbReference type="RuleBase" id="RU000304"/>
    </source>
</evidence>
<keyword evidence="1 7" id="KW-0723">Serine/threonine-protein kinase</keyword>
<feature type="compositionally biased region" description="Basic and acidic residues" evidence="8">
    <location>
        <begin position="364"/>
        <end position="379"/>
    </location>
</feature>
<organism evidence="10 11">
    <name type="scientific">Umbelopsis vinacea</name>
    <dbReference type="NCBI Taxonomy" id="44442"/>
    <lineage>
        <taxon>Eukaryota</taxon>
        <taxon>Fungi</taxon>
        <taxon>Fungi incertae sedis</taxon>
        <taxon>Mucoromycota</taxon>
        <taxon>Mucoromycotina</taxon>
        <taxon>Umbelopsidomycetes</taxon>
        <taxon>Umbelopsidales</taxon>
        <taxon>Umbelopsidaceae</taxon>
        <taxon>Umbelopsis</taxon>
    </lineage>
</organism>
<dbReference type="PANTHER" id="PTHR24347">
    <property type="entry name" value="SERINE/THREONINE-PROTEIN KINASE"/>
    <property type="match status" value="1"/>
</dbReference>
<dbReference type="EMBL" id="JAEPRA010000019">
    <property type="protein sequence ID" value="KAG2173431.1"/>
    <property type="molecule type" value="Genomic_DNA"/>
</dbReference>
<dbReference type="InterPro" id="IPR017441">
    <property type="entry name" value="Protein_kinase_ATP_BS"/>
</dbReference>
<evidence type="ECO:0000256" key="8">
    <source>
        <dbReference type="SAM" id="MobiDB-lite"/>
    </source>
</evidence>
<dbReference type="Gene3D" id="3.30.200.20">
    <property type="entry name" value="Phosphorylase Kinase, domain 1"/>
    <property type="match status" value="1"/>
</dbReference>
<dbReference type="InterPro" id="IPR000719">
    <property type="entry name" value="Prot_kinase_dom"/>
</dbReference>
<feature type="domain" description="Protein kinase" evidence="9">
    <location>
        <begin position="36"/>
        <end position="311"/>
    </location>
</feature>
<evidence type="ECO:0000313" key="11">
    <source>
        <dbReference type="Proteomes" id="UP000612746"/>
    </source>
</evidence>
<dbReference type="OrthoDB" id="40902at2759"/>
<evidence type="ECO:0000256" key="2">
    <source>
        <dbReference type="ARBA" id="ARBA00022679"/>
    </source>
</evidence>
<dbReference type="InterPro" id="IPR008271">
    <property type="entry name" value="Ser/Thr_kinase_AS"/>
</dbReference>
<keyword evidence="5 6" id="KW-0067">ATP-binding</keyword>
<evidence type="ECO:0000313" key="10">
    <source>
        <dbReference type="EMBL" id="KAG2173431.1"/>
    </source>
</evidence>